<proteinExistence type="inferred from homology"/>
<dbReference type="PANTHER" id="PTHR30537:SF3">
    <property type="entry name" value="TRANSCRIPTIONAL REGULATORY PROTEIN"/>
    <property type="match status" value="1"/>
</dbReference>
<dbReference type="SUPFAM" id="SSF46785">
    <property type="entry name" value="Winged helix' DNA-binding domain"/>
    <property type="match status" value="1"/>
</dbReference>
<evidence type="ECO:0000256" key="4">
    <source>
        <dbReference type="ARBA" id="ARBA00023163"/>
    </source>
</evidence>
<dbReference type="InterPro" id="IPR000847">
    <property type="entry name" value="LysR_HTH_N"/>
</dbReference>
<dbReference type="EMBL" id="CP002600">
    <property type="protein sequence ID" value="AEA65127.1"/>
    <property type="molecule type" value="Genomic_DNA"/>
</dbReference>
<dbReference type="InterPro" id="IPR058163">
    <property type="entry name" value="LysR-type_TF_proteobact-type"/>
</dbReference>
<dbReference type="GO" id="GO:0003700">
    <property type="term" value="F:DNA-binding transcription factor activity"/>
    <property type="evidence" value="ECO:0007669"/>
    <property type="project" value="InterPro"/>
</dbReference>
<feature type="domain" description="HTH lysR-type" evidence="5">
    <location>
        <begin position="9"/>
        <end position="66"/>
    </location>
</feature>
<dbReference type="AlphaFoldDB" id="F2LQW0"/>
<dbReference type="InterPro" id="IPR036390">
    <property type="entry name" value="WH_DNA-bd_sf"/>
</dbReference>
<dbReference type="InterPro" id="IPR005119">
    <property type="entry name" value="LysR_subst-bd"/>
</dbReference>
<dbReference type="eggNOG" id="COG0583">
    <property type="taxonomic scope" value="Bacteria"/>
</dbReference>
<dbReference type="GO" id="GO:0043565">
    <property type="term" value="F:sequence-specific DNA binding"/>
    <property type="evidence" value="ECO:0007669"/>
    <property type="project" value="TreeGrafter"/>
</dbReference>
<dbReference type="Pfam" id="PF03466">
    <property type="entry name" value="LysR_substrate"/>
    <property type="match status" value="1"/>
</dbReference>
<accession>F2LQW0</accession>
<dbReference type="InterPro" id="IPR036388">
    <property type="entry name" value="WH-like_DNA-bd_sf"/>
</dbReference>
<keyword evidence="4" id="KW-0804">Transcription</keyword>
<gene>
    <name evidence="6" type="ordered locus">bgla_2g27090</name>
</gene>
<sequence length="298" mass="32768">MTDRKRTEFDWQDMRIFLALGRYGSLSATARALRVNHATVARRVQSLEESVGRKLVERRPEGYVLTPAGKDALQVAAEMESAAQTMRHSGAGEDDGSLRGLVRINAPPALSQGFLLARLTQLTESHPGIDIDLATNLRSVSLDRHKADIAVRVGSLVDADLIAKPLGSMAFGFYGATSQCERIERGEPPVFVSFNEESADMPGTSWLRQQFPHARVSLRVENHILQAIAARDGAGLALLPHYLGRCLPGLSPCALGPTPPSRDMWLLIRRQDRNVPTLRVVMQHLIDAFKESEALFDA</sequence>
<dbReference type="SUPFAM" id="SSF53850">
    <property type="entry name" value="Periplasmic binding protein-like II"/>
    <property type="match status" value="1"/>
</dbReference>
<protein>
    <submittedName>
        <fullName evidence="6">Transcriptional regulator, LysR family protein</fullName>
    </submittedName>
</protein>
<dbReference type="Pfam" id="PF00126">
    <property type="entry name" value="HTH_1"/>
    <property type="match status" value="1"/>
</dbReference>
<dbReference type="PANTHER" id="PTHR30537">
    <property type="entry name" value="HTH-TYPE TRANSCRIPTIONAL REGULATOR"/>
    <property type="match status" value="1"/>
</dbReference>
<reference evidence="6 7" key="1">
    <citation type="journal article" date="2011" name="J. Bacteriol.">
        <title>Complete genome sequence of Burkholderia gladioli BSR3.</title>
        <authorList>
            <person name="Seo Y.S."/>
            <person name="Lim J."/>
            <person name="Choi B.S."/>
            <person name="Kim H."/>
            <person name="Goo E."/>
            <person name="Lee B."/>
            <person name="Lim J.S."/>
            <person name="Choi I.Y."/>
            <person name="Moon J.S."/>
            <person name="Kim J."/>
            <person name="Hwang I."/>
        </authorList>
    </citation>
    <scope>NUCLEOTIDE SEQUENCE [LARGE SCALE GENOMIC DNA]</scope>
    <source>
        <strain evidence="6 7">BSR3</strain>
    </source>
</reference>
<keyword evidence="7" id="KW-1185">Reference proteome</keyword>
<name>F2LQW0_BURGS</name>
<dbReference type="RefSeq" id="WP_013691453.1">
    <property type="nucleotide sequence ID" value="NC_015376.1"/>
</dbReference>
<evidence type="ECO:0000256" key="2">
    <source>
        <dbReference type="ARBA" id="ARBA00023015"/>
    </source>
</evidence>
<evidence type="ECO:0000313" key="6">
    <source>
        <dbReference type="EMBL" id="AEA65127.1"/>
    </source>
</evidence>
<dbReference type="PROSITE" id="PS50931">
    <property type="entry name" value="HTH_LYSR"/>
    <property type="match status" value="1"/>
</dbReference>
<evidence type="ECO:0000256" key="3">
    <source>
        <dbReference type="ARBA" id="ARBA00023125"/>
    </source>
</evidence>
<dbReference type="HOGENOM" id="CLU_039613_2_2_4"/>
<organism evidence="6 7">
    <name type="scientific">Burkholderia gladioli (strain BSR3)</name>
    <dbReference type="NCBI Taxonomy" id="999541"/>
    <lineage>
        <taxon>Bacteria</taxon>
        <taxon>Pseudomonadati</taxon>
        <taxon>Pseudomonadota</taxon>
        <taxon>Betaproteobacteria</taxon>
        <taxon>Burkholderiales</taxon>
        <taxon>Burkholderiaceae</taxon>
        <taxon>Burkholderia</taxon>
    </lineage>
</organism>
<comment type="similarity">
    <text evidence="1">Belongs to the LysR transcriptional regulatory family.</text>
</comment>
<dbReference type="Gene3D" id="1.10.10.10">
    <property type="entry name" value="Winged helix-like DNA-binding domain superfamily/Winged helix DNA-binding domain"/>
    <property type="match status" value="1"/>
</dbReference>
<keyword evidence="3" id="KW-0238">DNA-binding</keyword>
<dbReference type="KEGG" id="bgd:bgla_2g27090"/>
<dbReference type="GO" id="GO:0006351">
    <property type="term" value="P:DNA-templated transcription"/>
    <property type="evidence" value="ECO:0007669"/>
    <property type="project" value="TreeGrafter"/>
</dbReference>
<keyword evidence="2" id="KW-0805">Transcription regulation</keyword>
<evidence type="ECO:0000256" key="1">
    <source>
        <dbReference type="ARBA" id="ARBA00009437"/>
    </source>
</evidence>
<evidence type="ECO:0000259" key="5">
    <source>
        <dbReference type="PROSITE" id="PS50931"/>
    </source>
</evidence>
<dbReference type="STRING" id="999541.bgla_2g27090"/>
<dbReference type="Gene3D" id="3.40.190.290">
    <property type="match status" value="1"/>
</dbReference>
<dbReference type="Proteomes" id="UP000008316">
    <property type="component" value="Chromosome 2"/>
</dbReference>
<evidence type="ECO:0000313" key="7">
    <source>
        <dbReference type="Proteomes" id="UP000008316"/>
    </source>
</evidence>